<dbReference type="Proteomes" id="UP000008227">
    <property type="component" value="Chromosome 4"/>
</dbReference>
<dbReference type="ExpressionAtlas" id="F1RN76">
    <property type="expression patterns" value="baseline and differential"/>
</dbReference>
<feature type="disulfide bond" evidence="7">
    <location>
        <begin position="435"/>
        <end position="445"/>
    </location>
</feature>
<organism evidence="10 11">
    <name type="scientific">Sus scrofa</name>
    <name type="common">Pig</name>
    <dbReference type="NCBI Taxonomy" id="9823"/>
    <lineage>
        <taxon>Eukaryota</taxon>
        <taxon>Metazoa</taxon>
        <taxon>Chordata</taxon>
        <taxon>Craniata</taxon>
        <taxon>Vertebrata</taxon>
        <taxon>Euteleostomi</taxon>
        <taxon>Mammalia</taxon>
        <taxon>Eutheria</taxon>
        <taxon>Laurasiatheria</taxon>
        <taxon>Artiodactyla</taxon>
        <taxon>Suina</taxon>
        <taxon>Suidae</taxon>
        <taxon>Sus</taxon>
    </lineage>
</organism>
<dbReference type="InParanoid" id="F1RN76"/>
<dbReference type="PRINTS" id="PR00258">
    <property type="entry name" value="SPERACTRCPTR"/>
</dbReference>
<feature type="disulfide bond" evidence="7">
    <location>
        <begin position="541"/>
        <end position="551"/>
    </location>
</feature>
<dbReference type="Pfam" id="PF00530">
    <property type="entry name" value="SRCR"/>
    <property type="match status" value="5"/>
</dbReference>
<accession>F1RN76</accession>
<evidence type="ECO:0000313" key="12">
    <source>
        <dbReference type="VGNC" id="VGNC:98747"/>
    </source>
</evidence>
<protein>
    <submittedName>
        <fullName evidence="10">CD5 molecule like</fullName>
    </submittedName>
</protein>
<evidence type="ECO:0000259" key="9">
    <source>
        <dbReference type="PROSITE" id="PS50287"/>
    </source>
</evidence>
<name>F1RN76_PIG</name>
<dbReference type="FunFam" id="3.10.250.10:FF:000010">
    <property type="entry name" value="T-cell differentiation antigen CD6"/>
    <property type="match status" value="2"/>
</dbReference>
<feature type="disulfide bond" evidence="7">
    <location>
        <begin position="96"/>
        <end position="106"/>
    </location>
</feature>
<evidence type="ECO:0000256" key="7">
    <source>
        <dbReference type="PROSITE-ProRule" id="PRU00196"/>
    </source>
</evidence>
<dbReference type="PANTHER" id="PTHR19331:SF22">
    <property type="entry name" value="DELETED IN MALIGNANT BRAIN TUMORS 1 PROTEIN"/>
    <property type="match status" value="1"/>
</dbReference>
<reference evidence="11" key="1">
    <citation type="submission" date="2009-11" db="EMBL/GenBank/DDBJ databases">
        <authorList>
            <consortium name="Porcine genome sequencing project"/>
        </authorList>
    </citation>
    <scope>NUCLEOTIDE SEQUENCE [LARGE SCALE GENOMIC DNA]</scope>
    <source>
        <strain evidence="11">Duroc</strain>
    </source>
</reference>
<dbReference type="STRING" id="9823.ENSSSCP00000006879"/>
<keyword evidence="2" id="KW-0964">Secreted</keyword>
<evidence type="ECO:0000313" key="11">
    <source>
        <dbReference type="Proteomes" id="UP000008227"/>
    </source>
</evidence>
<dbReference type="SMART" id="SM00202">
    <property type="entry name" value="SR"/>
    <property type="match status" value="5"/>
</dbReference>
<feature type="disulfide bond" evidence="7">
    <location>
        <begin position="391"/>
        <end position="455"/>
    </location>
</feature>
<dbReference type="Gene3D" id="3.10.250.10">
    <property type="entry name" value="SRCR-like domain"/>
    <property type="match status" value="5"/>
</dbReference>
<dbReference type="FunFam" id="3.10.250.10:FF:000001">
    <property type="entry name" value="Lysyl oxidase 4 isoform X1"/>
    <property type="match status" value="2"/>
</dbReference>
<dbReference type="FunCoup" id="F1RN76">
    <property type="interactions" value="74"/>
</dbReference>
<dbReference type="Bgee" id="ENSSSCG00000006455">
    <property type="expression patterns" value="Expressed in liver and 28 other cell types or tissues"/>
</dbReference>
<reference evidence="10" key="3">
    <citation type="submission" date="2025-08" db="UniProtKB">
        <authorList>
            <consortium name="Ensembl"/>
        </authorList>
    </citation>
    <scope>IDENTIFICATION</scope>
</reference>
<dbReference type="PROSITE" id="PS00420">
    <property type="entry name" value="SRCR_1"/>
    <property type="match status" value="2"/>
</dbReference>
<keyword evidence="11" id="KW-1185">Reference proteome</keyword>
<feature type="domain" description="SRCR" evidence="9">
    <location>
        <begin position="131"/>
        <end position="232"/>
    </location>
</feature>
<feature type="chain" id="PRO_5036447684" evidence="8">
    <location>
        <begin position="19"/>
        <end position="583"/>
    </location>
</feature>
<evidence type="ECO:0000256" key="3">
    <source>
        <dbReference type="ARBA" id="ARBA00022729"/>
    </source>
</evidence>
<keyword evidence="3 8" id="KW-0732">Signal</keyword>
<comment type="subcellular location">
    <subcellularLocation>
        <location evidence="1">Secreted</location>
    </subcellularLocation>
</comment>
<feature type="domain" description="SRCR" evidence="9">
    <location>
        <begin position="24"/>
        <end position="125"/>
    </location>
</feature>
<feature type="domain" description="SRCR" evidence="9">
    <location>
        <begin position="366"/>
        <end position="466"/>
    </location>
</feature>
<evidence type="ECO:0000256" key="5">
    <source>
        <dbReference type="ARBA" id="ARBA00023157"/>
    </source>
</evidence>
<evidence type="ECO:0000256" key="2">
    <source>
        <dbReference type="ARBA" id="ARBA00022525"/>
    </source>
</evidence>
<dbReference type="AlphaFoldDB" id="F1RN76"/>
<dbReference type="HOGENOM" id="CLU_002555_11_3_1"/>
<evidence type="ECO:0007829" key="13">
    <source>
        <dbReference type="PeptideAtlas" id="F1RN76"/>
    </source>
</evidence>
<dbReference type="PANTHER" id="PTHR19331">
    <property type="entry name" value="SCAVENGER RECEPTOR DOMAIN-CONTAINING"/>
    <property type="match status" value="1"/>
</dbReference>
<keyword evidence="4" id="KW-0677">Repeat</keyword>
<dbReference type="InterPro" id="IPR001190">
    <property type="entry name" value="SRCR"/>
</dbReference>
<dbReference type="PROSITE" id="PS50287">
    <property type="entry name" value="SRCR_2"/>
    <property type="match status" value="5"/>
</dbReference>
<dbReference type="InterPro" id="IPR036772">
    <property type="entry name" value="SRCR-like_dom_sf"/>
</dbReference>
<dbReference type="PeptideAtlas" id="F1RN76"/>
<feature type="disulfide bond" evidence="7">
    <location>
        <begin position="404"/>
        <end position="465"/>
    </location>
</feature>
<gene>
    <name evidence="10 12" type="primary">CD5L</name>
</gene>
<feature type="domain" description="SRCR" evidence="9">
    <location>
        <begin position="260"/>
        <end position="361"/>
    </location>
</feature>
<evidence type="ECO:0000256" key="6">
    <source>
        <dbReference type="ARBA" id="ARBA00023180"/>
    </source>
</evidence>
<sequence>MALLVFLLLAFFTGPAQFESSSTVRLVGGPHRCEGRVEVQQNGEWGTVCDDGWGMEDVAVVCRELNCGEAKWTPSGTLYTPSTDKDQKVFLQEVICQGHELNLSQCDQVEVFDCTHDEDAGAQCEKPSLTVRLAGGPHRCEGRVEVQQNGEWHTMCHAGWGMEEAAVVCRELNCGEAKGTPRGTAYEPSTGTDQKVLMQEVICQGHELNLTACEPVDIFDCFHNEGAGVQCENARNTKHLLNIDAVSGAWGGVIEPSLTVRLAGGPHRCEGRVEVQQNGEWHTMCHAGWGMEEAAVVCRELNCGEAKGTPRGTAYEPSTGTDQKVLMQEVICQGHELNLTACEPVDIFDCFHNEGAGVQCEMLENVRLVGGPRRCKGRVEVKHQGKWGTVCKAGWNLSAVKVVCRQLGCGKALLTKRCCSTTQGQGPIWLSEVSCSGRELSLQRCSSGILGKNNCTHDDDMCVECEDPFDLRLVGGDTNCSGRLEVLHKGEWGSVCDDGWGEEEDRTVCKQLGCGESLFPSAKIQKFGRGVGRIWLDDVRCSGKEKSLEQCQHRFWGHHDCNHKEDVAVICSGKPCRTIAWTS</sequence>
<evidence type="ECO:0000256" key="4">
    <source>
        <dbReference type="ARBA" id="ARBA00022737"/>
    </source>
</evidence>
<dbReference type="Ensembl" id="ENSSSCT00000007071.6">
    <property type="protein sequence ID" value="ENSSSCP00000006879.5"/>
    <property type="gene ID" value="ENSSSCG00000006455.6"/>
</dbReference>
<keyword evidence="6" id="KW-0325">Glycoprotein</keyword>
<keyword evidence="13" id="KW-1267">Proteomics identification</keyword>
<dbReference type="SUPFAM" id="SSF56487">
    <property type="entry name" value="SRCR-like"/>
    <property type="match status" value="5"/>
</dbReference>
<dbReference type="FunFam" id="3.10.250.10:FF:000006">
    <property type="entry name" value="neurotrypsin isoform X2"/>
    <property type="match status" value="1"/>
</dbReference>
<proteinExistence type="evidence at protein level"/>
<dbReference type="GeneTree" id="ENSGT00940000161974"/>
<comment type="caution">
    <text evidence="7">Lacks conserved residue(s) required for the propagation of feature annotation.</text>
</comment>
<dbReference type="GO" id="GO:0005886">
    <property type="term" value="C:plasma membrane"/>
    <property type="evidence" value="ECO:0000318"/>
    <property type="project" value="GO_Central"/>
</dbReference>
<dbReference type="VGNC" id="VGNC:98747">
    <property type="gene designation" value="CD5L"/>
</dbReference>
<evidence type="ECO:0000313" key="10">
    <source>
        <dbReference type="Ensembl" id="ENSSSCP00000006879.5"/>
    </source>
</evidence>
<feature type="disulfide bond" evidence="7">
    <location>
        <begin position="203"/>
        <end position="213"/>
    </location>
</feature>
<reference evidence="10" key="2">
    <citation type="journal article" date="2020" name="Gigascience">
        <title>An improved pig reference genome sequence to enable pig genetics and genomics research.</title>
        <authorList>
            <person name="Warr A."/>
            <person name="Affara N."/>
            <person name="Aken B."/>
            <person name="Beiki H."/>
            <person name="Bickhart D.M."/>
            <person name="Billis K."/>
            <person name="Chow W."/>
            <person name="Eory L."/>
            <person name="Finlayson H.A."/>
            <person name="Flicek P."/>
            <person name="Giron C.G."/>
            <person name="Griffin D.K."/>
            <person name="Hall R."/>
            <person name="Hannum G."/>
            <person name="Hourlier T."/>
            <person name="Howe K."/>
            <person name="Hume D.A."/>
            <person name="Izuogu O."/>
            <person name="Kim K."/>
            <person name="Koren S."/>
            <person name="Liu H."/>
            <person name="Manchanda N."/>
            <person name="Martin F.J."/>
            <person name="Nonneman D.J."/>
            <person name="O'Connor R.E."/>
            <person name="Phillippy A.M."/>
            <person name="Rohrer G.A."/>
            <person name="Rosen B.D."/>
            <person name="Rund L.A."/>
            <person name="Sargent C.A."/>
            <person name="Schook L.B."/>
            <person name="Schroeder S.G."/>
            <person name="Schwartz A.S."/>
            <person name="Skinner B.M."/>
            <person name="Talbot R."/>
            <person name="Tseng E."/>
            <person name="Tuggle C.K."/>
            <person name="Watson M."/>
            <person name="Smith T.P.L."/>
            <person name="Archibald A.L."/>
        </authorList>
    </citation>
    <scope>NUCLEOTIDE SEQUENCE [LARGE SCALE GENOMIC DNA]</scope>
    <source>
        <strain evidence="10">Duroc</strain>
    </source>
</reference>
<evidence type="ECO:0000256" key="1">
    <source>
        <dbReference type="ARBA" id="ARBA00004613"/>
    </source>
</evidence>
<feature type="domain" description="SRCR" evidence="9">
    <location>
        <begin position="471"/>
        <end position="572"/>
    </location>
</feature>
<feature type="disulfide bond" evidence="7">
    <location>
        <begin position="332"/>
        <end position="342"/>
    </location>
</feature>
<keyword evidence="5 7" id="KW-1015">Disulfide bond</keyword>
<evidence type="ECO:0000256" key="8">
    <source>
        <dbReference type="SAM" id="SignalP"/>
    </source>
</evidence>
<reference evidence="10" key="4">
    <citation type="submission" date="2025-09" db="UniProtKB">
        <authorList>
            <consortium name="Ensembl"/>
        </authorList>
    </citation>
    <scope>IDENTIFICATION</scope>
</reference>
<feature type="signal peptide" evidence="8">
    <location>
        <begin position="1"/>
        <end position="18"/>
    </location>
</feature>